<protein>
    <recommendedName>
        <fullName evidence="4">Ca-activated chloride channel family protein</fullName>
    </recommendedName>
</protein>
<evidence type="ECO:0008006" key="4">
    <source>
        <dbReference type="Google" id="ProtNLM"/>
    </source>
</evidence>
<comment type="caution">
    <text evidence="2">The sequence shown here is derived from an EMBL/GenBank/DDBJ whole genome shotgun (WGS) entry which is preliminary data.</text>
</comment>
<organism evidence="2 3">
    <name type="scientific">Persicirhabdus sediminis</name>
    <dbReference type="NCBI Taxonomy" id="454144"/>
    <lineage>
        <taxon>Bacteria</taxon>
        <taxon>Pseudomonadati</taxon>
        <taxon>Verrucomicrobiota</taxon>
        <taxon>Verrucomicrobiia</taxon>
        <taxon>Verrucomicrobiales</taxon>
        <taxon>Verrucomicrobiaceae</taxon>
        <taxon>Persicirhabdus</taxon>
    </lineage>
</organism>
<sequence>MVEIMSKLAQVPKRRLLLLLALAAIVWAVVFPAAFLNLWLTPDQQGRLWFQLGDYERASRAFEDPRWRGFSSYAAEEFDTAEQYFSQYQDANSLLAHANALAHQTNYKGAKIAYQEMANRYPEHPAPAVNISVMEAIIKATKGSDQNDKPGDGKRKPGDGQKSTEGDGEQASGELEQLSAEQLLQDPELTEMWLRQIQRDPSEFLTTKFYLQIEQDEKNDNNE</sequence>
<accession>A0A8J7MDD3</accession>
<dbReference type="SUPFAM" id="SSF48452">
    <property type="entry name" value="TPR-like"/>
    <property type="match status" value="1"/>
</dbReference>
<feature type="region of interest" description="Disordered" evidence="1">
    <location>
        <begin position="141"/>
        <end position="184"/>
    </location>
</feature>
<name>A0A8J7MDD3_9BACT</name>
<keyword evidence="3" id="KW-1185">Reference proteome</keyword>
<evidence type="ECO:0000313" key="2">
    <source>
        <dbReference type="EMBL" id="MBK1791709.1"/>
    </source>
</evidence>
<dbReference type="Proteomes" id="UP000624703">
    <property type="component" value="Unassembled WGS sequence"/>
</dbReference>
<feature type="compositionally biased region" description="Basic and acidic residues" evidence="1">
    <location>
        <begin position="145"/>
        <end position="165"/>
    </location>
</feature>
<dbReference type="AlphaFoldDB" id="A0A8J7MDD3"/>
<evidence type="ECO:0000256" key="1">
    <source>
        <dbReference type="SAM" id="MobiDB-lite"/>
    </source>
</evidence>
<proteinExistence type="predicted"/>
<dbReference type="InterPro" id="IPR011990">
    <property type="entry name" value="TPR-like_helical_dom_sf"/>
</dbReference>
<feature type="compositionally biased region" description="Low complexity" evidence="1">
    <location>
        <begin position="174"/>
        <end position="184"/>
    </location>
</feature>
<gene>
    <name evidence="2" type="ORF">JIN82_11150</name>
</gene>
<evidence type="ECO:0000313" key="3">
    <source>
        <dbReference type="Proteomes" id="UP000624703"/>
    </source>
</evidence>
<dbReference type="EMBL" id="JAENIM010000041">
    <property type="protein sequence ID" value="MBK1791709.1"/>
    <property type="molecule type" value="Genomic_DNA"/>
</dbReference>
<dbReference type="Gene3D" id="1.25.40.10">
    <property type="entry name" value="Tetratricopeptide repeat domain"/>
    <property type="match status" value="1"/>
</dbReference>
<reference evidence="2" key="1">
    <citation type="submission" date="2021-01" db="EMBL/GenBank/DDBJ databases">
        <title>Modified the classification status of verrucomicrobia.</title>
        <authorList>
            <person name="Feng X."/>
        </authorList>
    </citation>
    <scope>NUCLEOTIDE SEQUENCE</scope>
    <source>
        <strain evidence="2">_KCTC 22039</strain>
    </source>
</reference>